<name>A0ABT0YG87_9ACTN</name>
<gene>
    <name evidence="1" type="ORF">LXN57_46820</name>
</gene>
<protein>
    <recommendedName>
        <fullName evidence="3">Transposase</fullName>
    </recommendedName>
</protein>
<evidence type="ECO:0000313" key="1">
    <source>
        <dbReference type="EMBL" id="MCM4085066.1"/>
    </source>
</evidence>
<dbReference type="Proteomes" id="UP001523216">
    <property type="component" value="Unassembled WGS sequence"/>
</dbReference>
<organism evidence="1 2">
    <name type="scientific">Paractinoplanes hotanensis</name>
    <dbReference type="NCBI Taxonomy" id="2906497"/>
    <lineage>
        <taxon>Bacteria</taxon>
        <taxon>Bacillati</taxon>
        <taxon>Actinomycetota</taxon>
        <taxon>Actinomycetes</taxon>
        <taxon>Micromonosporales</taxon>
        <taxon>Micromonosporaceae</taxon>
        <taxon>Paractinoplanes</taxon>
    </lineage>
</organism>
<keyword evidence="2" id="KW-1185">Reference proteome</keyword>
<dbReference type="EMBL" id="JAMQOL010000093">
    <property type="protein sequence ID" value="MCM4085066.1"/>
    <property type="molecule type" value="Genomic_DNA"/>
</dbReference>
<accession>A0ABT0YG87</accession>
<sequence length="78" mass="9163">MSDKFEFIDGEYAARERHNGEKCPSLVKMCEWIGVSRSGYYDWRSKPESATARRREELKRFIVHFFAASDSEVARARN</sequence>
<dbReference type="RefSeq" id="WP_251804800.1">
    <property type="nucleotide sequence ID" value="NZ_JAMQOL010000093.1"/>
</dbReference>
<evidence type="ECO:0000313" key="2">
    <source>
        <dbReference type="Proteomes" id="UP001523216"/>
    </source>
</evidence>
<comment type="caution">
    <text evidence="1">The sequence shown here is derived from an EMBL/GenBank/DDBJ whole genome shotgun (WGS) entry which is preliminary data.</text>
</comment>
<proteinExistence type="predicted"/>
<reference evidence="1 2" key="1">
    <citation type="submission" date="2022-06" db="EMBL/GenBank/DDBJ databases">
        <title>Actinoplanes abujensis sp. nov., isolated from Nigerian arid soil.</title>
        <authorList>
            <person name="Ding P."/>
        </authorList>
    </citation>
    <scope>NUCLEOTIDE SEQUENCE [LARGE SCALE GENOMIC DNA]</scope>
    <source>
        <strain evidence="2">TRM88002</strain>
    </source>
</reference>
<evidence type="ECO:0008006" key="3">
    <source>
        <dbReference type="Google" id="ProtNLM"/>
    </source>
</evidence>